<evidence type="ECO:0000313" key="3">
    <source>
        <dbReference type="EMBL" id="OPC81304.1"/>
    </source>
</evidence>
<dbReference type="Proteomes" id="UP000190037">
    <property type="component" value="Unassembled WGS sequence"/>
</dbReference>
<proteinExistence type="predicted"/>
<name>A0A1T3NX00_9ACTN</name>
<evidence type="ECO:0000256" key="1">
    <source>
        <dbReference type="SAM" id="MobiDB-lite"/>
    </source>
</evidence>
<evidence type="ECO:0008006" key="5">
    <source>
        <dbReference type="Google" id="ProtNLM"/>
    </source>
</evidence>
<keyword evidence="4" id="KW-1185">Reference proteome</keyword>
<organism evidence="3 4">
    <name type="scientific">Embleya scabrispora</name>
    <dbReference type="NCBI Taxonomy" id="159449"/>
    <lineage>
        <taxon>Bacteria</taxon>
        <taxon>Bacillati</taxon>
        <taxon>Actinomycetota</taxon>
        <taxon>Actinomycetes</taxon>
        <taxon>Kitasatosporales</taxon>
        <taxon>Streptomycetaceae</taxon>
        <taxon>Embleya</taxon>
    </lineage>
</organism>
<comment type="caution">
    <text evidence="3">The sequence shown here is derived from an EMBL/GenBank/DDBJ whole genome shotgun (WGS) entry which is preliminary data.</text>
</comment>
<accession>A0A1T3NX00</accession>
<feature type="chain" id="PRO_5010588563" description="GerMN domain-containing protein" evidence="2">
    <location>
        <begin position="20"/>
        <end position="226"/>
    </location>
</feature>
<dbReference type="AlphaFoldDB" id="A0A1T3NX00"/>
<dbReference type="RefSeq" id="WP_078975606.1">
    <property type="nucleotide sequence ID" value="NZ_MWQN01000001.1"/>
</dbReference>
<dbReference type="OrthoDB" id="4331879at2"/>
<protein>
    <recommendedName>
        <fullName evidence="5">GerMN domain-containing protein</fullName>
    </recommendedName>
</protein>
<feature type="signal peptide" evidence="2">
    <location>
        <begin position="1"/>
        <end position="19"/>
    </location>
</feature>
<sequence>MRSGRRLPIAILATTGVLAALTSCGIRPTEGPVGAGKPANRTAPSVQNQLPGSERHIVYLVKDNRLQALPRAGRLQLRPSEAVPDRPRTDQVNQLLEELHLGPNDAEALDGYTTALPAGGLVAADRREGDPPTLFRLDAPLAALATIALGQVVCTLQSASGGNTVLLAGRRTAPEQYRCESYLDISRKSTAAPTIGTKPSGPPSAFEKDWPQGARPSGKTLTPQGG</sequence>
<gene>
    <name evidence="3" type="ORF">B4N89_10405</name>
</gene>
<keyword evidence="2" id="KW-0732">Signal</keyword>
<feature type="region of interest" description="Disordered" evidence="1">
    <location>
        <begin position="188"/>
        <end position="226"/>
    </location>
</feature>
<evidence type="ECO:0000313" key="4">
    <source>
        <dbReference type="Proteomes" id="UP000190037"/>
    </source>
</evidence>
<dbReference type="PROSITE" id="PS51257">
    <property type="entry name" value="PROKAR_LIPOPROTEIN"/>
    <property type="match status" value="1"/>
</dbReference>
<dbReference type="STRING" id="159449.B4N89_10405"/>
<reference evidence="3 4" key="1">
    <citation type="submission" date="2017-03" db="EMBL/GenBank/DDBJ databases">
        <title>Draft genome sequence of Streptomyces scabrisporus NF3, endophyte isolated from Amphipterygium adstringens.</title>
        <authorList>
            <person name="Vazquez M."/>
            <person name="Ceapa C.D."/>
            <person name="Rodriguez Luna D."/>
            <person name="Sanchez Esquivel S."/>
        </authorList>
    </citation>
    <scope>NUCLEOTIDE SEQUENCE [LARGE SCALE GENOMIC DNA]</scope>
    <source>
        <strain evidence="3 4">NF3</strain>
    </source>
</reference>
<evidence type="ECO:0000256" key="2">
    <source>
        <dbReference type="SAM" id="SignalP"/>
    </source>
</evidence>
<dbReference type="EMBL" id="MWQN01000001">
    <property type="protein sequence ID" value="OPC81304.1"/>
    <property type="molecule type" value="Genomic_DNA"/>
</dbReference>